<evidence type="ECO:0000256" key="1">
    <source>
        <dbReference type="SAM" id="MobiDB-lite"/>
    </source>
</evidence>
<dbReference type="AlphaFoldDB" id="A0A5A7QF76"/>
<comment type="caution">
    <text evidence="2">The sequence shown here is derived from an EMBL/GenBank/DDBJ whole genome shotgun (WGS) entry which is preliminary data.</text>
</comment>
<evidence type="ECO:0000313" key="2">
    <source>
        <dbReference type="EMBL" id="GER43628.1"/>
    </source>
</evidence>
<keyword evidence="2" id="KW-0240">DNA-directed RNA polymerase</keyword>
<keyword evidence="2" id="KW-0804">Transcription</keyword>
<name>A0A5A7QF76_STRAF</name>
<organism evidence="2 3">
    <name type="scientific">Striga asiatica</name>
    <name type="common">Asiatic witchweed</name>
    <name type="synonym">Buchnera asiatica</name>
    <dbReference type="NCBI Taxonomy" id="4170"/>
    <lineage>
        <taxon>Eukaryota</taxon>
        <taxon>Viridiplantae</taxon>
        <taxon>Streptophyta</taxon>
        <taxon>Embryophyta</taxon>
        <taxon>Tracheophyta</taxon>
        <taxon>Spermatophyta</taxon>
        <taxon>Magnoliopsida</taxon>
        <taxon>eudicotyledons</taxon>
        <taxon>Gunneridae</taxon>
        <taxon>Pentapetalae</taxon>
        <taxon>asterids</taxon>
        <taxon>lamiids</taxon>
        <taxon>Lamiales</taxon>
        <taxon>Orobanchaceae</taxon>
        <taxon>Buchnereae</taxon>
        <taxon>Striga</taxon>
    </lineage>
</organism>
<dbReference type="Proteomes" id="UP000325081">
    <property type="component" value="Unassembled WGS sequence"/>
</dbReference>
<protein>
    <submittedName>
        <fullName evidence="2">DNA-directed RNA polymerase subunit M</fullName>
    </submittedName>
</protein>
<proteinExistence type="predicted"/>
<feature type="region of interest" description="Disordered" evidence="1">
    <location>
        <begin position="56"/>
        <end position="79"/>
    </location>
</feature>
<gene>
    <name evidence="2" type="ORF">STAS_20490</name>
</gene>
<dbReference type="GO" id="GO:0000428">
    <property type="term" value="C:DNA-directed RNA polymerase complex"/>
    <property type="evidence" value="ECO:0007669"/>
    <property type="project" value="UniProtKB-KW"/>
</dbReference>
<dbReference type="EMBL" id="BKCP01006704">
    <property type="protein sequence ID" value="GER43628.1"/>
    <property type="molecule type" value="Genomic_DNA"/>
</dbReference>
<accession>A0A5A7QF76</accession>
<feature type="compositionally biased region" description="Polar residues" evidence="1">
    <location>
        <begin position="1"/>
        <end position="10"/>
    </location>
</feature>
<evidence type="ECO:0000313" key="3">
    <source>
        <dbReference type="Proteomes" id="UP000325081"/>
    </source>
</evidence>
<keyword evidence="3" id="KW-1185">Reference proteome</keyword>
<feature type="region of interest" description="Disordered" evidence="1">
    <location>
        <begin position="1"/>
        <end position="37"/>
    </location>
</feature>
<sequence>MQSTGSTSLPIQLERSKIAVKDGPSKPQTEGMDREMEVEPIPNSTALIIHQEMKLLPQTEQTTPPKTWKRIGPKTGRLQRMESSTKIIIPHAIGIKEVCSGLDGIGYGSVGNCCGIVVN</sequence>
<feature type="compositionally biased region" description="Basic and acidic residues" evidence="1">
    <location>
        <begin position="14"/>
        <end position="24"/>
    </location>
</feature>
<reference evidence="3" key="1">
    <citation type="journal article" date="2019" name="Curr. Biol.">
        <title>Genome Sequence of Striga asiatica Provides Insight into the Evolution of Plant Parasitism.</title>
        <authorList>
            <person name="Yoshida S."/>
            <person name="Kim S."/>
            <person name="Wafula E.K."/>
            <person name="Tanskanen J."/>
            <person name="Kim Y.M."/>
            <person name="Honaas L."/>
            <person name="Yang Z."/>
            <person name="Spallek T."/>
            <person name="Conn C.E."/>
            <person name="Ichihashi Y."/>
            <person name="Cheong K."/>
            <person name="Cui S."/>
            <person name="Der J.P."/>
            <person name="Gundlach H."/>
            <person name="Jiao Y."/>
            <person name="Hori C."/>
            <person name="Ishida J.K."/>
            <person name="Kasahara H."/>
            <person name="Kiba T."/>
            <person name="Kim M.S."/>
            <person name="Koo N."/>
            <person name="Laohavisit A."/>
            <person name="Lee Y.H."/>
            <person name="Lumba S."/>
            <person name="McCourt P."/>
            <person name="Mortimer J.C."/>
            <person name="Mutuku J.M."/>
            <person name="Nomura T."/>
            <person name="Sasaki-Sekimoto Y."/>
            <person name="Seto Y."/>
            <person name="Wang Y."/>
            <person name="Wakatake T."/>
            <person name="Sakakibara H."/>
            <person name="Demura T."/>
            <person name="Yamaguchi S."/>
            <person name="Yoneyama K."/>
            <person name="Manabe R.I."/>
            <person name="Nelson D.C."/>
            <person name="Schulman A.H."/>
            <person name="Timko M.P."/>
            <person name="dePamphilis C.W."/>
            <person name="Choi D."/>
            <person name="Shirasu K."/>
        </authorList>
    </citation>
    <scope>NUCLEOTIDE SEQUENCE [LARGE SCALE GENOMIC DNA]</scope>
    <source>
        <strain evidence="3">cv. UVA1</strain>
    </source>
</reference>